<dbReference type="Proteomes" id="UP000278006">
    <property type="component" value="Unassembled WGS sequence"/>
</dbReference>
<dbReference type="Gene3D" id="3.30.70.260">
    <property type="match status" value="1"/>
</dbReference>
<dbReference type="InterPro" id="IPR027471">
    <property type="entry name" value="YbeD-like_sf"/>
</dbReference>
<proteinExistence type="inferred from homology"/>
<dbReference type="EMBL" id="RDQO01000001">
    <property type="protein sequence ID" value="RMX08404.1"/>
    <property type="molecule type" value="Genomic_DNA"/>
</dbReference>
<dbReference type="InterPro" id="IPR007454">
    <property type="entry name" value="UPF0250_YbeD-like"/>
</dbReference>
<evidence type="ECO:0000256" key="1">
    <source>
        <dbReference type="ARBA" id="ARBA00008460"/>
    </source>
</evidence>
<reference evidence="3 4" key="1">
    <citation type="submission" date="2018-10" db="EMBL/GenBank/DDBJ databases">
        <title>Draft genome of Cortibacter populi DSM10536.</title>
        <authorList>
            <person name="Bernier A.-M."/>
            <person name="Bernard K."/>
        </authorList>
    </citation>
    <scope>NUCLEOTIDE SEQUENCE [LARGE SCALE GENOMIC DNA]</scope>
    <source>
        <strain evidence="3 4">DSM 105136</strain>
    </source>
</reference>
<accession>A0A3M6QZE3</accession>
<sequence length="102" mass="11276">MSNIPSAPNTPPEPASRQDTLIEYPSAFPIKAMGLKHDDLVPVVTGIARKHDPFFDDATIELRESQTGKYLGVTITITATSREQLDAIYRELSSHELIQVVL</sequence>
<dbReference type="AlphaFoldDB" id="A0A3M6QZE3"/>
<keyword evidence="4" id="KW-1185">Reference proteome</keyword>
<comment type="caution">
    <text evidence="3">The sequence shown here is derived from an EMBL/GenBank/DDBJ whole genome shotgun (WGS) entry which is preliminary data.</text>
</comment>
<dbReference type="RefSeq" id="WP_122226529.1">
    <property type="nucleotide sequence ID" value="NZ_RDQO01000001.1"/>
</dbReference>
<dbReference type="OrthoDB" id="9793424at2"/>
<evidence type="ECO:0000313" key="3">
    <source>
        <dbReference type="EMBL" id="RMX08404.1"/>
    </source>
</evidence>
<protein>
    <recommendedName>
        <fullName evidence="2">UPF0250 protein D8I35_04780</fullName>
    </recommendedName>
</protein>
<comment type="similarity">
    <text evidence="1 2">Belongs to the UPF0250 family.</text>
</comment>
<dbReference type="PANTHER" id="PTHR38036">
    <property type="entry name" value="UPF0250 PROTEIN YBED"/>
    <property type="match status" value="1"/>
</dbReference>
<dbReference type="Pfam" id="PF04359">
    <property type="entry name" value="DUF493"/>
    <property type="match status" value="1"/>
</dbReference>
<evidence type="ECO:0000313" key="4">
    <source>
        <dbReference type="Proteomes" id="UP000278006"/>
    </source>
</evidence>
<organism evidence="3 4">
    <name type="scientific">Corticibacter populi</name>
    <dbReference type="NCBI Taxonomy" id="1550736"/>
    <lineage>
        <taxon>Bacteria</taxon>
        <taxon>Pseudomonadati</taxon>
        <taxon>Pseudomonadota</taxon>
        <taxon>Betaproteobacteria</taxon>
        <taxon>Burkholderiales</taxon>
        <taxon>Comamonadaceae</taxon>
        <taxon>Corticibacter</taxon>
    </lineage>
</organism>
<gene>
    <name evidence="3" type="ORF">D8I35_04780</name>
</gene>
<dbReference type="PANTHER" id="PTHR38036:SF1">
    <property type="entry name" value="UPF0250 PROTEIN YBED"/>
    <property type="match status" value="1"/>
</dbReference>
<name>A0A3M6QZE3_9BURK</name>
<dbReference type="SUPFAM" id="SSF117991">
    <property type="entry name" value="YbeD/HP0495-like"/>
    <property type="match status" value="1"/>
</dbReference>
<evidence type="ECO:0000256" key="2">
    <source>
        <dbReference type="HAMAP-Rule" id="MF_00659"/>
    </source>
</evidence>
<dbReference type="HAMAP" id="MF_00659">
    <property type="entry name" value="UPF0250"/>
    <property type="match status" value="1"/>
</dbReference>